<dbReference type="PRINTS" id="PR00081">
    <property type="entry name" value="GDHRDH"/>
</dbReference>
<dbReference type="AlphaFoldDB" id="A0A2P2DW27"/>
<dbReference type="InterPro" id="IPR002347">
    <property type="entry name" value="SDR_fam"/>
</dbReference>
<dbReference type="Proteomes" id="UP000245133">
    <property type="component" value="Unassembled WGS sequence"/>
</dbReference>
<organism evidence="2 3">
    <name type="scientific">Leptospira ryugenii</name>
    <dbReference type="NCBI Taxonomy" id="1917863"/>
    <lineage>
        <taxon>Bacteria</taxon>
        <taxon>Pseudomonadati</taxon>
        <taxon>Spirochaetota</taxon>
        <taxon>Spirochaetia</taxon>
        <taxon>Leptospirales</taxon>
        <taxon>Leptospiraceae</taxon>
        <taxon>Leptospira</taxon>
    </lineage>
</organism>
<dbReference type="OrthoDB" id="9803333at2"/>
<dbReference type="GO" id="GO:0032787">
    <property type="term" value="P:monocarboxylic acid metabolic process"/>
    <property type="evidence" value="ECO:0007669"/>
    <property type="project" value="UniProtKB-ARBA"/>
</dbReference>
<gene>
    <name evidence="2" type="ORF">LPTSP4_03410</name>
</gene>
<dbReference type="Pfam" id="PF13561">
    <property type="entry name" value="adh_short_C2"/>
    <property type="match status" value="1"/>
</dbReference>
<dbReference type="InterPro" id="IPR036291">
    <property type="entry name" value="NAD(P)-bd_dom_sf"/>
</dbReference>
<dbReference type="SUPFAM" id="SSF51735">
    <property type="entry name" value="NAD(P)-binding Rossmann-fold domains"/>
    <property type="match status" value="1"/>
</dbReference>
<evidence type="ECO:0000313" key="2">
    <source>
        <dbReference type="EMBL" id="GBF48841.1"/>
    </source>
</evidence>
<reference evidence="2 3" key="1">
    <citation type="submission" date="2018-02" db="EMBL/GenBank/DDBJ databases">
        <title>Novel Leptospira species isolated from soil and water in Japan.</title>
        <authorList>
            <person name="Nakao R."/>
            <person name="Masuzawa T."/>
        </authorList>
    </citation>
    <scope>NUCLEOTIDE SEQUENCE [LARGE SCALE GENOMIC DNA]</scope>
    <source>
        <strain evidence="2 3">YH101</strain>
    </source>
</reference>
<proteinExistence type="inferred from homology"/>
<protein>
    <submittedName>
        <fullName evidence="2">3-oxoacyl-(Acyl-carrier-protein) reductase</fullName>
    </submittedName>
</protein>
<dbReference type="PANTHER" id="PTHR42879">
    <property type="entry name" value="3-OXOACYL-(ACYL-CARRIER-PROTEIN) REDUCTASE"/>
    <property type="match status" value="1"/>
</dbReference>
<name>A0A2P2DW27_9LEPT</name>
<sequence length="235" mass="25782">MSEQSVMVITGTSRGIGKGLAEFFLNKGYIVAGCSRGASNISHPNYTHSELDLTDEIQVQKWARKLRTDLKKVDSLICNVGLVKSALFMTMTPGAVFDSFLKTNLSATFFVCREISKIMLSNNYGRIVNIASILTEIHEPGTSAYSMTKSGVIEFTKCIARELAPNHITCNVVSPSVVQTEAVDDLGEDWKERALALQTIKRVVNFDEVANVVSFFVSRESSAITGQVINMCLVN</sequence>
<dbReference type="PANTHER" id="PTHR42879:SF2">
    <property type="entry name" value="3-OXOACYL-[ACYL-CARRIER-PROTEIN] REDUCTASE FABG"/>
    <property type="match status" value="1"/>
</dbReference>
<dbReference type="PROSITE" id="PS00061">
    <property type="entry name" value="ADH_SHORT"/>
    <property type="match status" value="1"/>
</dbReference>
<dbReference type="PRINTS" id="PR00080">
    <property type="entry name" value="SDRFAMILY"/>
</dbReference>
<evidence type="ECO:0000313" key="3">
    <source>
        <dbReference type="Proteomes" id="UP000245133"/>
    </source>
</evidence>
<dbReference type="EMBL" id="BFBB01000002">
    <property type="protein sequence ID" value="GBF48841.1"/>
    <property type="molecule type" value="Genomic_DNA"/>
</dbReference>
<dbReference type="InterPro" id="IPR050259">
    <property type="entry name" value="SDR"/>
</dbReference>
<comment type="caution">
    <text evidence="2">The sequence shown here is derived from an EMBL/GenBank/DDBJ whole genome shotgun (WGS) entry which is preliminary data.</text>
</comment>
<dbReference type="Gene3D" id="3.40.50.720">
    <property type="entry name" value="NAD(P)-binding Rossmann-like Domain"/>
    <property type="match status" value="1"/>
</dbReference>
<dbReference type="RefSeq" id="WP_108973072.1">
    <property type="nucleotide sequence ID" value="NZ_BFBB01000002.1"/>
</dbReference>
<dbReference type="InterPro" id="IPR020904">
    <property type="entry name" value="Sc_DH/Rdtase_CS"/>
</dbReference>
<evidence type="ECO:0000256" key="1">
    <source>
        <dbReference type="ARBA" id="ARBA00006484"/>
    </source>
</evidence>
<keyword evidence="3" id="KW-1185">Reference proteome</keyword>
<comment type="similarity">
    <text evidence="1">Belongs to the short-chain dehydrogenases/reductases (SDR) family.</text>
</comment>
<accession>A0A2P2DW27</accession>